<dbReference type="Proteomes" id="UP000614261">
    <property type="component" value="Unassembled WGS sequence"/>
</dbReference>
<evidence type="ECO:0000313" key="10">
    <source>
        <dbReference type="Proteomes" id="UP000614261"/>
    </source>
</evidence>
<dbReference type="InterPro" id="IPR051542">
    <property type="entry name" value="Hydrogenase_cytochrome"/>
</dbReference>
<name>A0ABQ1JGG0_9SPHN</name>
<gene>
    <name evidence="9" type="ORF">GCM10010833_21400</name>
</gene>
<feature type="transmembrane region" description="Helical" evidence="7">
    <location>
        <begin position="139"/>
        <end position="160"/>
    </location>
</feature>
<protein>
    <recommendedName>
        <fullName evidence="8">Cytochrome b561 bacterial/Ni-hydrogenase domain-containing protein</fullName>
    </recommendedName>
</protein>
<keyword evidence="2" id="KW-1003">Cell membrane</keyword>
<feature type="transmembrane region" description="Helical" evidence="7">
    <location>
        <begin position="189"/>
        <end position="209"/>
    </location>
</feature>
<feature type="transmembrane region" description="Helical" evidence="7">
    <location>
        <begin position="43"/>
        <end position="64"/>
    </location>
</feature>
<dbReference type="PANTHER" id="PTHR30485">
    <property type="entry name" value="NI/FE-HYDROGENASE 1 B-TYPE CYTOCHROME SUBUNIT"/>
    <property type="match status" value="1"/>
</dbReference>
<dbReference type="PANTHER" id="PTHR30485:SF2">
    <property type="entry name" value="BLL0597 PROTEIN"/>
    <property type="match status" value="1"/>
</dbReference>
<evidence type="ECO:0000259" key="8">
    <source>
        <dbReference type="Pfam" id="PF01292"/>
    </source>
</evidence>
<dbReference type="Pfam" id="PF01292">
    <property type="entry name" value="Ni_hydr_CYTB"/>
    <property type="match status" value="1"/>
</dbReference>
<keyword evidence="3 7" id="KW-0812">Transmembrane</keyword>
<proteinExistence type="predicted"/>
<feature type="transmembrane region" description="Helical" evidence="7">
    <location>
        <begin position="104"/>
        <end position="124"/>
    </location>
</feature>
<dbReference type="SUPFAM" id="SSF81342">
    <property type="entry name" value="Transmembrane di-heme cytochromes"/>
    <property type="match status" value="1"/>
</dbReference>
<dbReference type="InterPro" id="IPR016174">
    <property type="entry name" value="Di-haem_cyt_TM"/>
</dbReference>
<comment type="subcellular location">
    <subcellularLocation>
        <location evidence="1">Cell membrane</location>
        <topology evidence="1">Multi-pass membrane protein</topology>
    </subcellularLocation>
</comment>
<comment type="caution">
    <text evidence="9">The sequence shown here is derived from an EMBL/GenBank/DDBJ whole genome shotgun (WGS) entry which is preliminary data.</text>
</comment>
<organism evidence="9 10">
    <name type="scientific">Blastomonas aquatica</name>
    <dbReference type="NCBI Taxonomy" id="1510276"/>
    <lineage>
        <taxon>Bacteria</taxon>
        <taxon>Pseudomonadati</taxon>
        <taxon>Pseudomonadota</taxon>
        <taxon>Alphaproteobacteria</taxon>
        <taxon>Sphingomonadales</taxon>
        <taxon>Sphingomonadaceae</taxon>
        <taxon>Blastomonas</taxon>
    </lineage>
</organism>
<dbReference type="Gene3D" id="1.20.950.20">
    <property type="entry name" value="Transmembrane di-heme cytochromes, Chain C"/>
    <property type="match status" value="1"/>
</dbReference>
<keyword evidence="10" id="KW-1185">Reference proteome</keyword>
<evidence type="ECO:0000313" key="9">
    <source>
        <dbReference type="EMBL" id="GGB65950.1"/>
    </source>
</evidence>
<evidence type="ECO:0000256" key="3">
    <source>
        <dbReference type="ARBA" id="ARBA00022692"/>
    </source>
</evidence>
<evidence type="ECO:0000256" key="2">
    <source>
        <dbReference type="ARBA" id="ARBA00022475"/>
    </source>
</evidence>
<feature type="transmembrane region" description="Helical" evidence="7">
    <location>
        <begin position="21"/>
        <end position="37"/>
    </location>
</feature>
<accession>A0ABQ1JGG0</accession>
<sequence length="239" mass="25226">MAHGIASVKSQIAVWDLPVRFFHWSLVAAIVVAFLSSEEDSVLATWHMTAGWIAAVLIVFRLSWGFIGSKHARFASFVRPGALLPHLRELLKGKAERSVGHNPLGGLAVLALLGGTAAVVWTGVQLTGVGGSEDLHETIAYGLLGLIAVHVIGVIVMSMMTRDNLVRAMITGRKPAAGLPVQQSERPRALAALAGGAVVVMSVLGILRYDKTAFDGVSSEAGEYEQGEAVGTDGDHDND</sequence>
<feature type="domain" description="Cytochrome b561 bacterial/Ni-hydrogenase" evidence="8">
    <location>
        <begin position="14"/>
        <end position="172"/>
    </location>
</feature>
<reference evidence="10" key="1">
    <citation type="journal article" date="2019" name="Int. J. Syst. Evol. Microbiol.">
        <title>The Global Catalogue of Microorganisms (GCM) 10K type strain sequencing project: providing services to taxonomists for standard genome sequencing and annotation.</title>
        <authorList>
            <consortium name="The Broad Institute Genomics Platform"/>
            <consortium name="The Broad Institute Genome Sequencing Center for Infectious Disease"/>
            <person name="Wu L."/>
            <person name="Ma J."/>
        </authorList>
    </citation>
    <scope>NUCLEOTIDE SEQUENCE [LARGE SCALE GENOMIC DNA]</scope>
    <source>
        <strain evidence="10">CGMCC 1.12851</strain>
    </source>
</reference>
<evidence type="ECO:0000256" key="1">
    <source>
        <dbReference type="ARBA" id="ARBA00004651"/>
    </source>
</evidence>
<dbReference type="EMBL" id="BMGD01000003">
    <property type="protein sequence ID" value="GGB65950.1"/>
    <property type="molecule type" value="Genomic_DNA"/>
</dbReference>
<evidence type="ECO:0000256" key="4">
    <source>
        <dbReference type="ARBA" id="ARBA00022989"/>
    </source>
</evidence>
<dbReference type="InterPro" id="IPR011577">
    <property type="entry name" value="Cyt_b561_bac/Ni-Hgenase"/>
</dbReference>
<evidence type="ECO:0000256" key="7">
    <source>
        <dbReference type="SAM" id="Phobius"/>
    </source>
</evidence>
<feature type="region of interest" description="Disordered" evidence="6">
    <location>
        <begin position="220"/>
        <end position="239"/>
    </location>
</feature>
<dbReference type="RefSeq" id="WP_188514380.1">
    <property type="nucleotide sequence ID" value="NZ_JBHRVH010000001.1"/>
</dbReference>
<evidence type="ECO:0000256" key="5">
    <source>
        <dbReference type="ARBA" id="ARBA00023136"/>
    </source>
</evidence>
<evidence type="ECO:0000256" key="6">
    <source>
        <dbReference type="SAM" id="MobiDB-lite"/>
    </source>
</evidence>
<keyword evidence="5 7" id="KW-0472">Membrane</keyword>
<keyword evidence="4 7" id="KW-1133">Transmembrane helix</keyword>